<dbReference type="SMART" id="SM00388">
    <property type="entry name" value="HisKA"/>
    <property type="match status" value="1"/>
</dbReference>
<dbReference type="PRINTS" id="PR00344">
    <property type="entry name" value="BCTRLSENSOR"/>
</dbReference>
<dbReference type="Gene3D" id="1.10.287.130">
    <property type="match status" value="1"/>
</dbReference>
<evidence type="ECO:0000256" key="8">
    <source>
        <dbReference type="ARBA" id="ARBA00022840"/>
    </source>
</evidence>
<keyword evidence="7 15" id="KW-0418">Kinase</keyword>
<feature type="modified residue" description="4-aspartylphosphate" evidence="11">
    <location>
        <position position="61"/>
    </location>
</feature>
<dbReference type="InterPro" id="IPR003661">
    <property type="entry name" value="HisK_dim/P_dom"/>
</dbReference>
<evidence type="ECO:0000256" key="6">
    <source>
        <dbReference type="ARBA" id="ARBA00022741"/>
    </source>
</evidence>
<feature type="domain" description="Response regulatory" evidence="14">
    <location>
        <begin position="12"/>
        <end position="128"/>
    </location>
</feature>
<dbReference type="PANTHER" id="PTHR45339">
    <property type="entry name" value="HYBRID SIGNAL TRANSDUCTION HISTIDINE KINASE J"/>
    <property type="match status" value="1"/>
</dbReference>
<gene>
    <name evidence="15" type="ORF">Mic7113_2948</name>
</gene>
<dbReference type="InterPro" id="IPR036097">
    <property type="entry name" value="HisK_dim/P_sf"/>
</dbReference>
<evidence type="ECO:0000256" key="3">
    <source>
        <dbReference type="ARBA" id="ARBA00012438"/>
    </source>
</evidence>
<dbReference type="InterPro" id="IPR005467">
    <property type="entry name" value="His_kinase_dom"/>
</dbReference>
<feature type="domain" description="Response regulatory" evidence="14">
    <location>
        <begin position="437"/>
        <end position="589"/>
    </location>
</feature>
<evidence type="ECO:0000259" key="14">
    <source>
        <dbReference type="PROSITE" id="PS50110"/>
    </source>
</evidence>
<dbReference type="InterPro" id="IPR011006">
    <property type="entry name" value="CheY-like_superfamily"/>
</dbReference>
<name>K9WET8_9CYAN</name>
<keyword evidence="16" id="KW-1185">Reference proteome</keyword>
<evidence type="ECO:0000256" key="9">
    <source>
        <dbReference type="ARBA" id="ARBA00023012"/>
    </source>
</evidence>
<dbReference type="PATRIC" id="fig|1173027.3.peg.3244"/>
<dbReference type="Gene3D" id="3.30.565.10">
    <property type="entry name" value="Histidine kinase-like ATPase, C-terminal domain"/>
    <property type="match status" value="1"/>
</dbReference>
<dbReference type="RefSeq" id="WP_015182872.1">
    <property type="nucleotide sequence ID" value="NC_019738.1"/>
</dbReference>
<sequence length="686" mass="77341">MNTNQLEAISGNILIVDDTPENLQILSATLSERGYKVRGVVKGKMALRAAKSAPPDLILLDIRMPEMDGYEVCSQLKAEPKTREIPVIFISALDEVLDKIKAFAVGGADYITKPFQVAEVLARVEHQLTIRRLSHQLQEQNQQLQQEIQERLKAEKAAEAASKAKSEFLANMSHELRTPLNAILGFTQVMSRDLQLSTEQREYLRIINRSGEHLLDLINDVLDLSKIEAGLSTLHESSFDLYRLLDSLEEMLQIKAEQKKIKLIFNIPSNVPQYIKTDPKKLRICLINLLGNAIKFTDNGTVTLRVNTGLETAEKDTEKSRWTLCPSSDFQSLFPHTIHFEVEDTGPGIAPAEMTDLFDAFVQTETGRKFSEGTGLGLAITRKFVQLMGGEIQISSVLGEGAIFKFDIKIDEPDSIELITKPLRRVIGLEPNQEVYRLLVVDDSKENRLLLVKLLQPIGFEVREAENGVEGLALWESWQPHLILMDTRMPVMDGLEATRQIRARERQRHTGRGTDTRRWSNGERQPVFASNQSLSVSLLSNSPPTTRIIALTASTFEEKRGELLAIGSDDFVRKPFTEEVIFEKLAEYLEVRYIYEDLPPSPQASRKGDKTGEKSDSFFLSELAKMPILWVKELYQAANVVNEDLVFDLIQQIPPENTALSEALTDLFNDFRLDVIVNVTQQVLKA</sequence>
<dbReference type="STRING" id="1173027.Mic7113_2948"/>
<evidence type="ECO:0000256" key="2">
    <source>
        <dbReference type="ARBA" id="ARBA00004370"/>
    </source>
</evidence>
<dbReference type="GO" id="GO:0000155">
    <property type="term" value="F:phosphorelay sensor kinase activity"/>
    <property type="evidence" value="ECO:0007669"/>
    <property type="project" value="InterPro"/>
</dbReference>
<dbReference type="InterPro" id="IPR003594">
    <property type="entry name" value="HATPase_dom"/>
</dbReference>
<protein>
    <recommendedName>
        <fullName evidence="3">histidine kinase</fullName>
        <ecNumber evidence="3">2.7.13.3</ecNumber>
    </recommendedName>
</protein>
<dbReference type="HOGENOM" id="CLU_000445_114_15_3"/>
<dbReference type="PANTHER" id="PTHR45339:SF1">
    <property type="entry name" value="HYBRID SIGNAL TRANSDUCTION HISTIDINE KINASE J"/>
    <property type="match status" value="1"/>
</dbReference>
<evidence type="ECO:0000256" key="7">
    <source>
        <dbReference type="ARBA" id="ARBA00022777"/>
    </source>
</evidence>
<keyword evidence="6" id="KW-0547">Nucleotide-binding</keyword>
<dbReference type="SMART" id="SM00448">
    <property type="entry name" value="REC"/>
    <property type="match status" value="2"/>
</dbReference>
<proteinExistence type="predicted"/>
<dbReference type="AlphaFoldDB" id="K9WET8"/>
<organism evidence="15 16">
    <name type="scientific">Allocoleopsis franciscana PCC 7113</name>
    <dbReference type="NCBI Taxonomy" id="1173027"/>
    <lineage>
        <taxon>Bacteria</taxon>
        <taxon>Bacillati</taxon>
        <taxon>Cyanobacteriota</taxon>
        <taxon>Cyanophyceae</taxon>
        <taxon>Coleofasciculales</taxon>
        <taxon>Coleofasciculaceae</taxon>
        <taxon>Allocoleopsis</taxon>
        <taxon>Allocoleopsis franciscana</taxon>
    </lineage>
</organism>
<evidence type="ECO:0000256" key="5">
    <source>
        <dbReference type="ARBA" id="ARBA00022679"/>
    </source>
</evidence>
<evidence type="ECO:0000313" key="15">
    <source>
        <dbReference type="EMBL" id="AFZ18723.1"/>
    </source>
</evidence>
<dbReference type="Gene3D" id="3.40.50.2300">
    <property type="match status" value="2"/>
</dbReference>
<keyword evidence="12" id="KW-0175">Coiled coil</keyword>
<keyword evidence="9" id="KW-0902">Two-component regulatory system</keyword>
<dbReference type="PROSITE" id="PS50109">
    <property type="entry name" value="HIS_KIN"/>
    <property type="match status" value="1"/>
</dbReference>
<evidence type="ECO:0000256" key="1">
    <source>
        <dbReference type="ARBA" id="ARBA00000085"/>
    </source>
</evidence>
<dbReference type="InterPro" id="IPR004358">
    <property type="entry name" value="Sig_transdc_His_kin-like_C"/>
</dbReference>
<evidence type="ECO:0000313" key="16">
    <source>
        <dbReference type="Proteomes" id="UP000010471"/>
    </source>
</evidence>
<keyword evidence="5" id="KW-0808">Transferase</keyword>
<dbReference type="Pfam" id="PF00512">
    <property type="entry name" value="HisKA"/>
    <property type="match status" value="1"/>
</dbReference>
<dbReference type="Pfam" id="PF02518">
    <property type="entry name" value="HATPase_c"/>
    <property type="match status" value="1"/>
</dbReference>
<feature type="coiled-coil region" evidence="12">
    <location>
        <begin position="123"/>
        <end position="164"/>
    </location>
</feature>
<dbReference type="CDD" id="cd00082">
    <property type="entry name" value="HisKA"/>
    <property type="match status" value="1"/>
</dbReference>
<dbReference type="CDD" id="cd16922">
    <property type="entry name" value="HATPase_EvgS-ArcB-TorS-like"/>
    <property type="match status" value="1"/>
</dbReference>
<dbReference type="CDD" id="cd17546">
    <property type="entry name" value="REC_hyHK_CKI1_RcsC-like"/>
    <property type="match status" value="1"/>
</dbReference>
<keyword evidence="4 11" id="KW-0597">Phosphoprotein</keyword>
<comment type="catalytic activity">
    <reaction evidence="1">
        <text>ATP + protein L-histidine = ADP + protein N-phospho-L-histidine.</text>
        <dbReference type="EC" id="2.7.13.3"/>
    </reaction>
</comment>
<dbReference type="eggNOG" id="COG3706">
    <property type="taxonomic scope" value="Bacteria"/>
</dbReference>
<keyword evidence="8" id="KW-0067">ATP-binding</keyword>
<dbReference type="InterPro" id="IPR036890">
    <property type="entry name" value="HATPase_C_sf"/>
</dbReference>
<evidence type="ECO:0000256" key="12">
    <source>
        <dbReference type="SAM" id="Coils"/>
    </source>
</evidence>
<dbReference type="EC" id="2.7.13.3" evidence="3"/>
<dbReference type="eggNOG" id="COG0642">
    <property type="taxonomic scope" value="Bacteria"/>
</dbReference>
<dbReference type="GO" id="GO:0005524">
    <property type="term" value="F:ATP binding"/>
    <property type="evidence" value="ECO:0007669"/>
    <property type="project" value="UniProtKB-KW"/>
</dbReference>
<dbReference type="Proteomes" id="UP000010471">
    <property type="component" value="Chromosome"/>
</dbReference>
<dbReference type="GO" id="GO:0016020">
    <property type="term" value="C:membrane"/>
    <property type="evidence" value="ECO:0007669"/>
    <property type="project" value="UniProtKB-SubCell"/>
</dbReference>
<evidence type="ECO:0000256" key="10">
    <source>
        <dbReference type="ARBA" id="ARBA00023136"/>
    </source>
</evidence>
<evidence type="ECO:0000256" key="11">
    <source>
        <dbReference type="PROSITE-ProRule" id="PRU00169"/>
    </source>
</evidence>
<dbReference type="eggNOG" id="COG0784">
    <property type="taxonomic scope" value="Bacteria"/>
</dbReference>
<dbReference type="SUPFAM" id="SSF52172">
    <property type="entry name" value="CheY-like"/>
    <property type="match status" value="2"/>
</dbReference>
<dbReference type="FunFam" id="3.30.565.10:FF:000030">
    <property type="entry name" value="Ethylene receptor 1"/>
    <property type="match status" value="1"/>
</dbReference>
<dbReference type="SUPFAM" id="SSF55874">
    <property type="entry name" value="ATPase domain of HSP90 chaperone/DNA topoisomerase II/histidine kinase"/>
    <property type="match status" value="1"/>
</dbReference>
<comment type="subcellular location">
    <subcellularLocation>
        <location evidence="2">Membrane</location>
    </subcellularLocation>
</comment>
<dbReference type="SUPFAM" id="SSF47384">
    <property type="entry name" value="Homodimeric domain of signal transducing histidine kinase"/>
    <property type="match status" value="1"/>
</dbReference>
<dbReference type="FunFam" id="1.10.287.130:FF:000038">
    <property type="entry name" value="Sensory transduction histidine kinase"/>
    <property type="match status" value="1"/>
</dbReference>
<dbReference type="PROSITE" id="PS50110">
    <property type="entry name" value="RESPONSE_REGULATORY"/>
    <property type="match status" value="2"/>
</dbReference>
<reference evidence="15 16" key="1">
    <citation type="submission" date="2012-06" db="EMBL/GenBank/DDBJ databases">
        <title>Finished chromosome of genome of Microcoleus sp. PCC 7113.</title>
        <authorList>
            <consortium name="US DOE Joint Genome Institute"/>
            <person name="Gugger M."/>
            <person name="Coursin T."/>
            <person name="Rippka R."/>
            <person name="Tandeau De Marsac N."/>
            <person name="Huntemann M."/>
            <person name="Wei C.-L."/>
            <person name="Han J."/>
            <person name="Detter J.C."/>
            <person name="Han C."/>
            <person name="Tapia R."/>
            <person name="Chen A."/>
            <person name="Kyrpides N."/>
            <person name="Mavromatis K."/>
            <person name="Markowitz V."/>
            <person name="Szeto E."/>
            <person name="Ivanova N."/>
            <person name="Pagani I."/>
            <person name="Pati A."/>
            <person name="Goodwin L."/>
            <person name="Nordberg H.P."/>
            <person name="Cantor M.N."/>
            <person name="Hua S.X."/>
            <person name="Woyke T."/>
            <person name="Kerfeld C.A."/>
        </authorList>
    </citation>
    <scope>NUCLEOTIDE SEQUENCE [LARGE SCALE GENOMIC DNA]</scope>
    <source>
        <strain evidence="15 16">PCC 7113</strain>
    </source>
</reference>
<evidence type="ECO:0000256" key="4">
    <source>
        <dbReference type="ARBA" id="ARBA00022553"/>
    </source>
</evidence>
<accession>K9WET8</accession>
<dbReference type="KEGG" id="mic:Mic7113_2948"/>
<keyword evidence="10" id="KW-0472">Membrane</keyword>
<dbReference type="EMBL" id="CP003630">
    <property type="protein sequence ID" value="AFZ18723.1"/>
    <property type="molecule type" value="Genomic_DNA"/>
</dbReference>
<evidence type="ECO:0000259" key="13">
    <source>
        <dbReference type="PROSITE" id="PS50109"/>
    </source>
</evidence>
<dbReference type="SMART" id="SM00387">
    <property type="entry name" value="HATPase_c"/>
    <property type="match status" value="1"/>
</dbReference>
<feature type="modified residue" description="4-aspartylphosphate" evidence="11">
    <location>
        <position position="486"/>
    </location>
</feature>
<dbReference type="CDD" id="cd19920">
    <property type="entry name" value="REC_PA4781-like"/>
    <property type="match status" value="1"/>
</dbReference>
<dbReference type="Pfam" id="PF00072">
    <property type="entry name" value="Response_reg"/>
    <property type="match status" value="2"/>
</dbReference>
<feature type="domain" description="Histidine kinase" evidence="13">
    <location>
        <begin position="171"/>
        <end position="412"/>
    </location>
</feature>
<dbReference type="OrthoDB" id="502671at2"/>
<dbReference type="InterPro" id="IPR001789">
    <property type="entry name" value="Sig_transdc_resp-reg_receiver"/>
</dbReference>